<dbReference type="SMART" id="SM00060">
    <property type="entry name" value="FN3"/>
    <property type="match status" value="1"/>
</dbReference>
<keyword evidence="6" id="KW-1185">Reference proteome</keyword>
<dbReference type="PROSITE" id="PS50835">
    <property type="entry name" value="IG_LIKE"/>
    <property type="match status" value="1"/>
</dbReference>
<keyword evidence="1" id="KW-0677">Repeat</keyword>
<protein>
    <submittedName>
        <fullName evidence="7">Nephrin-like</fullName>
    </submittedName>
</protein>
<name>A0ABM1BA14_LIMPO</name>
<organism evidence="6 7">
    <name type="scientific">Limulus polyphemus</name>
    <name type="common">Atlantic horseshoe crab</name>
    <dbReference type="NCBI Taxonomy" id="6850"/>
    <lineage>
        <taxon>Eukaryota</taxon>
        <taxon>Metazoa</taxon>
        <taxon>Ecdysozoa</taxon>
        <taxon>Arthropoda</taxon>
        <taxon>Chelicerata</taxon>
        <taxon>Merostomata</taxon>
        <taxon>Xiphosura</taxon>
        <taxon>Limulidae</taxon>
        <taxon>Limulus</taxon>
    </lineage>
</organism>
<dbReference type="InterPro" id="IPR036116">
    <property type="entry name" value="FN3_sf"/>
</dbReference>
<keyword evidence="3" id="KW-0472">Membrane</keyword>
<dbReference type="InterPro" id="IPR036179">
    <property type="entry name" value="Ig-like_dom_sf"/>
</dbReference>
<evidence type="ECO:0000259" key="5">
    <source>
        <dbReference type="PROSITE" id="PS50853"/>
    </source>
</evidence>
<dbReference type="SUPFAM" id="SSF49265">
    <property type="entry name" value="Fibronectin type III"/>
    <property type="match status" value="1"/>
</dbReference>
<evidence type="ECO:0000256" key="3">
    <source>
        <dbReference type="SAM" id="Phobius"/>
    </source>
</evidence>
<evidence type="ECO:0000259" key="4">
    <source>
        <dbReference type="PROSITE" id="PS50835"/>
    </source>
</evidence>
<dbReference type="Proteomes" id="UP000694941">
    <property type="component" value="Unplaced"/>
</dbReference>
<gene>
    <name evidence="7" type="primary">LOC106462466</name>
</gene>
<proteinExistence type="predicted"/>
<dbReference type="Pfam" id="PF00041">
    <property type="entry name" value="fn3"/>
    <property type="match status" value="1"/>
</dbReference>
<dbReference type="SUPFAM" id="SSF48726">
    <property type="entry name" value="Immunoglobulin"/>
    <property type="match status" value="1"/>
</dbReference>
<dbReference type="PANTHER" id="PTHR44170:SF6">
    <property type="entry name" value="CONTACTIN"/>
    <property type="match status" value="1"/>
</dbReference>
<reference evidence="7" key="1">
    <citation type="submission" date="2025-08" db="UniProtKB">
        <authorList>
            <consortium name="RefSeq"/>
        </authorList>
    </citation>
    <scope>IDENTIFICATION</scope>
    <source>
        <tissue evidence="7">Muscle</tissue>
    </source>
</reference>
<feature type="domain" description="Fibronectin type-III" evidence="5">
    <location>
        <begin position="158"/>
        <end position="258"/>
    </location>
</feature>
<dbReference type="SMART" id="SM00409">
    <property type="entry name" value="IG"/>
    <property type="match status" value="1"/>
</dbReference>
<evidence type="ECO:0000313" key="6">
    <source>
        <dbReference type="Proteomes" id="UP000694941"/>
    </source>
</evidence>
<feature type="transmembrane region" description="Helical" evidence="3">
    <location>
        <begin position="12"/>
        <end position="31"/>
    </location>
</feature>
<keyword evidence="3" id="KW-0812">Transmembrane</keyword>
<sequence length="361" mass="40550">MPTVGCKVFEKRIFLFFKFAICFTISSSFSFRHNYVVAIKSDIRHTTVMSSKSDTFHQQHFLRPDAIQVLQPLPPITEGDLGSRLTLHCKVSGYPQPKLTWLKDGQRLTPDLSWQPKQGHTLLVSAGLSAVDAGNYTCMADSYHSHQTLSTILIIRTPPGKLTNVTVHPSTVVATVRWHLTSDGGYPVTHFTLLYYPLVSSSNRSGHLPLPVHISPSTRQFFIYHLQPGTEYVFRIWATNRLGPGEASTVQAATVKPMDPPQLVEYFTRFKSQDFTSSIWMIVVSLVIAFVLLLSVLSCILIYKDEHNEIPDDIDDLPKITSNPGFGIDLEESYLLEQVDFNANIEVRTTNNKTVVQPSQV</sequence>
<dbReference type="SMART" id="SM00408">
    <property type="entry name" value="IGc2"/>
    <property type="match status" value="1"/>
</dbReference>
<dbReference type="CDD" id="cd00063">
    <property type="entry name" value="FN3"/>
    <property type="match status" value="1"/>
</dbReference>
<dbReference type="Pfam" id="PF13927">
    <property type="entry name" value="Ig_3"/>
    <property type="match status" value="1"/>
</dbReference>
<keyword evidence="3" id="KW-1133">Transmembrane helix</keyword>
<evidence type="ECO:0000313" key="7">
    <source>
        <dbReference type="RefSeq" id="XP_013777846.1"/>
    </source>
</evidence>
<keyword evidence="2" id="KW-1015">Disulfide bond</keyword>
<dbReference type="InterPro" id="IPR003599">
    <property type="entry name" value="Ig_sub"/>
</dbReference>
<evidence type="ECO:0000256" key="2">
    <source>
        <dbReference type="ARBA" id="ARBA00023157"/>
    </source>
</evidence>
<feature type="transmembrane region" description="Helical" evidence="3">
    <location>
        <begin position="279"/>
        <end position="303"/>
    </location>
</feature>
<dbReference type="InterPro" id="IPR003961">
    <property type="entry name" value="FN3_dom"/>
</dbReference>
<dbReference type="PANTHER" id="PTHR44170">
    <property type="entry name" value="PROTEIN SIDEKICK"/>
    <property type="match status" value="1"/>
</dbReference>
<dbReference type="PROSITE" id="PS50853">
    <property type="entry name" value="FN3"/>
    <property type="match status" value="1"/>
</dbReference>
<dbReference type="Gene3D" id="2.60.40.10">
    <property type="entry name" value="Immunoglobulins"/>
    <property type="match status" value="2"/>
</dbReference>
<dbReference type="RefSeq" id="XP_013777846.1">
    <property type="nucleotide sequence ID" value="XM_013922392.2"/>
</dbReference>
<dbReference type="InterPro" id="IPR013783">
    <property type="entry name" value="Ig-like_fold"/>
</dbReference>
<dbReference type="InterPro" id="IPR003598">
    <property type="entry name" value="Ig_sub2"/>
</dbReference>
<dbReference type="InterPro" id="IPR007110">
    <property type="entry name" value="Ig-like_dom"/>
</dbReference>
<accession>A0ABM1BA14</accession>
<evidence type="ECO:0000256" key="1">
    <source>
        <dbReference type="ARBA" id="ARBA00022737"/>
    </source>
</evidence>
<dbReference type="GeneID" id="106462466"/>
<feature type="domain" description="Ig-like" evidence="4">
    <location>
        <begin position="64"/>
        <end position="150"/>
    </location>
</feature>